<evidence type="ECO:0000259" key="1">
    <source>
        <dbReference type="PROSITE" id="PS51154"/>
    </source>
</evidence>
<dbReference type="Pfam" id="PF01661">
    <property type="entry name" value="Macro"/>
    <property type="match status" value="1"/>
</dbReference>
<dbReference type="EMBL" id="SMKR01000008">
    <property type="protein sequence ID" value="TDD29770.1"/>
    <property type="molecule type" value="Genomic_DNA"/>
</dbReference>
<protein>
    <submittedName>
        <fullName evidence="2">Phage tail protein</fullName>
    </submittedName>
</protein>
<dbReference type="InterPro" id="IPR043472">
    <property type="entry name" value="Macro_dom-like"/>
</dbReference>
<proteinExistence type="predicted"/>
<dbReference type="AlphaFoldDB" id="A0A4R4XGA2"/>
<accession>A0A4R4XGA2</accession>
<sequence>MKVSTAPIDSVLGEVDAVITAGNSYGEMSGGVDRAVAAALPGVQRAVWAHMAERHLGYQPVGTADVVPTGYDKCRWLVYAPTMRVPRPLTHGRDIAVHDAFWAELVAISRHNANSEADRISAVACPGFGTGYG</sequence>
<gene>
    <name evidence="2" type="ORF">E1218_03110</name>
</gene>
<comment type="caution">
    <text evidence="2">The sequence shown here is derived from an EMBL/GenBank/DDBJ whole genome shotgun (WGS) entry which is preliminary data.</text>
</comment>
<dbReference type="InterPro" id="IPR002589">
    <property type="entry name" value="Macro_dom"/>
</dbReference>
<dbReference type="SUPFAM" id="SSF52949">
    <property type="entry name" value="Macro domain-like"/>
    <property type="match status" value="1"/>
</dbReference>
<dbReference type="RefSeq" id="WP_132316006.1">
    <property type="nucleotide sequence ID" value="NZ_SMKR01000008.1"/>
</dbReference>
<dbReference type="OrthoDB" id="1336276at2"/>
<organism evidence="2 3">
    <name type="scientific">Kribbella turkmenica</name>
    <dbReference type="NCBI Taxonomy" id="2530375"/>
    <lineage>
        <taxon>Bacteria</taxon>
        <taxon>Bacillati</taxon>
        <taxon>Actinomycetota</taxon>
        <taxon>Actinomycetes</taxon>
        <taxon>Propionibacteriales</taxon>
        <taxon>Kribbellaceae</taxon>
        <taxon>Kribbella</taxon>
    </lineage>
</organism>
<feature type="domain" description="Macro" evidence="1">
    <location>
        <begin position="1"/>
        <end position="133"/>
    </location>
</feature>
<dbReference type="Gene3D" id="3.40.220.10">
    <property type="entry name" value="Leucine Aminopeptidase, subunit E, domain 1"/>
    <property type="match status" value="1"/>
</dbReference>
<evidence type="ECO:0000313" key="3">
    <source>
        <dbReference type="Proteomes" id="UP000295172"/>
    </source>
</evidence>
<evidence type="ECO:0000313" key="2">
    <source>
        <dbReference type="EMBL" id="TDD29770.1"/>
    </source>
</evidence>
<reference evidence="2 3" key="1">
    <citation type="submission" date="2019-02" db="EMBL/GenBank/DDBJ databases">
        <title>Draft genome sequences of novel Actinobacteria.</title>
        <authorList>
            <person name="Sahin N."/>
            <person name="Ay H."/>
            <person name="Saygin H."/>
        </authorList>
    </citation>
    <scope>NUCLEOTIDE SEQUENCE [LARGE SCALE GENOMIC DNA]</scope>
    <source>
        <strain evidence="2 3">16K104</strain>
    </source>
</reference>
<dbReference type="PROSITE" id="PS51154">
    <property type="entry name" value="MACRO"/>
    <property type="match status" value="1"/>
</dbReference>
<keyword evidence="3" id="KW-1185">Reference proteome</keyword>
<dbReference type="SMART" id="SM00506">
    <property type="entry name" value="A1pp"/>
    <property type="match status" value="1"/>
</dbReference>
<dbReference type="Proteomes" id="UP000295172">
    <property type="component" value="Unassembled WGS sequence"/>
</dbReference>
<name>A0A4R4XGA2_9ACTN</name>